<dbReference type="InterPro" id="IPR011711">
    <property type="entry name" value="GntR_C"/>
</dbReference>
<evidence type="ECO:0000313" key="7">
    <source>
        <dbReference type="Proteomes" id="UP001293718"/>
    </source>
</evidence>
<evidence type="ECO:0000256" key="2">
    <source>
        <dbReference type="ARBA" id="ARBA00023125"/>
    </source>
</evidence>
<dbReference type="InterPro" id="IPR036390">
    <property type="entry name" value="WH_DNA-bd_sf"/>
</dbReference>
<evidence type="ECO:0000256" key="4">
    <source>
        <dbReference type="SAM" id="MobiDB-lite"/>
    </source>
</evidence>
<protein>
    <submittedName>
        <fullName evidence="6">GntR family transcriptional regulator</fullName>
    </submittedName>
</protein>
<keyword evidence="7" id="KW-1185">Reference proteome</keyword>
<evidence type="ECO:0000313" key="6">
    <source>
        <dbReference type="EMBL" id="MDZ5459872.1"/>
    </source>
</evidence>
<proteinExistence type="predicted"/>
<name>A0ABU5ILU0_9BURK</name>
<dbReference type="SMART" id="SM00345">
    <property type="entry name" value="HTH_GNTR"/>
    <property type="match status" value="1"/>
</dbReference>
<dbReference type="EMBL" id="JAXOJX010000052">
    <property type="protein sequence ID" value="MDZ5459872.1"/>
    <property type="molecule type" value="Genomic_DNA"/>
</dbReference>
<dbReference type="SUPFAM" id="SSF46785">
    <property type="entry name" value="Winged helix' DNA-binding domain"/>
    <property type="match status" value="1"/>
</dbReference>
<dbReference type="RefSeq" id="WP_084267528.1">
    <property type="nucleotide sequence ID" value="NZ_JAXOJX010000052.1"/>
</dbReference>
<accession>A0ABU5ILU0</accession>
<keyword evidence="2" id="KW-0238">DNA-binding</keyword>
<sequence>MPTKKRSTPASAPATDEATAAGAIPPEADGGDADGPSAAAAGQRSVSAEEIAQDIATAIVEKRLPPGTRLREEALGKVYGVSRTKIRAALLTLSRDKLIQIVPDKGALVSKPSVQEAREVFAVRRVLEAEVVRLFVAQARPRDFERLQQHIHIERTTLEPRTSVGSAREKLLGDFHVEMAECTGNVTLTELVREMVARSSLIAMLYPSTNDPHCSSDEHEELLRVCRRGDTAAAVACMNEHLQRVEASLRLDGGVPERQLDLVKALLS</sequence>
<keyword evidence="3" id="KW-0804">Transcription</keyword>
<evidence type="ECO:0000256" key="3">
    <source>
        <dbReference type="ARBA" id="ARBA00023163"/>
    </source>
</evidence>
<comment type="caution">
    <text evidence="6">The sequence shown here is derived from an EMBL/GenBank/DDBJ whole genome shotgun (WGS) entry which is preliminary data.</text>
</comment>
<evidence type="ECO:0000259" key="5">
    <source>
        <dbReference type="PROSITE" id="PS50949"/>
    </source>
</evidence>
<dbReference type="Gene3D" id="1.20.120.530">
    <property type="entry name" value="GntR ligand-binding domain-like"/>
    <property type="match status" value="1"/>
</dbReference>
<evidence type="ECO:0000256" key="1">
    <source>
        <dbReference type="ARBA" id="ARBA00023015"/>
    </source>
</evidence>
<feature type="domain" description="HTH gntR-type" evidence="5">
    <location>
        <begin position="45"/>
        <end position="112"/>
    </location>
</feature>
<reference evidence="6 7" key="1">
    <citation type="submission" date="2023-11" db="EMBL/GenBank/DDBJ databases">
        <title>Draft genome of Azohydromonas lata strain H1 (DSM1123), a polyhydroxyalkanoate producer.</title>
        <authorList>
            <person name="Traversa D."/>
            <person name="D'Addabbo P."/>
            <person name="Pazzani C."/>
            <person name="Manzari C."/>
            <person name="Chiara M."/>
            <person name="Scrascia M."/>
        </authorList>
    </citation>
    <scope>NUCLEOTIDE SEQUENCE [LARGE SCALE GENOMIC DNA]</scope>
    <source>
        <strain evidence="6 7">H1</strain>
    </source>
</reference>
<feature type="region of interest" description="Disordered" evidence="4">
    <location>
        <begin position="1"/>
        <end position="46"/>
    </location>
</feature>
<dbReference type="PANTHER" id="PTHR43537:SF53">
    <property type="entry name" value="HTH-TYPE TRANSCRIPTIONAL REPRESSOR NANR"/>
    <property type="match status" value="1"/>
</dbReference>
<feature type="compositionally biased region" description="Low complexity" evidence="4">
    <location>
        <begin position="8"/>
        <end position="42"/>
    </location>
</feature>
<keyword evidence="1" id="KW-0805">Transcription regulation</keyword>
<organism evidence="6 7">
    <name type="scientific">Azohydromonas lata</name>
    <dbReference type="NCBI Taxonomy" id="45677"/>
    <lineage>
        <taxon>Bacteria</taxon>
        <taxon>Pseudomonadati</taxon>
        <taxon>Pseudomonadota</taxon>
        <taxon>Betaproteobacteria</taxon>
        <taxon>Burkholderiales</taxon>
        <taxon>Sphaerotilaceae</taxon>
        <taxon>Azohydromonas</taxon>
    </lineage>
</organism>
<dbReference type="Pfam" id="PF00392">
    <property type="entry name" value="GntR"/>
    <property type="match status" value="1"/>
</dbReference>
<dbReference type="PANTHER" id="PTHR43537">
    <property type="entry name" value="TRANSCRIPTIONAL REGULATOR, GNTR FAMILY"/>
    <property type="match status" value="1"/>
</dbReference>
<dbReference type="Proteomes" id="UP001293718">
    <property type="component" value="Unassembled WGS sequence"/>
</dbReference>
<dbReference type="InterPro" id="IPR000524">
    <property type="entry name" value="Tscrpt_reg_HTH_GntR"/>
</dbReference>
<dbReference type="SMART" id="SM00895">
    <property type="entry name" value="FCD"/>
    <property type="match status" value="1"/>
</dbReference>
<dbReference type="InterPro" id="IPR008920">
    <property type="entry name" value="TF_FadR/GntR_C"/>
</dbReference>
<dbReference type="Pfam" id="PF07729">
    <property type="entry name" value="FCD"/>
    <property type="match status" value="1"/>
</dbReference>
<dbReference type="PROSITE" id="PS50949">
    <property type="entry name" value="HTH_GNTR"/>
    <property type="match status" value="1"/>
</dbReference>
<gene>
    <name evidence="6" type="ORF">SM757_25140</name>
</gene>
<dbReference type="SUPFAM" id="SSF48008">
    <property type="entry name" value="GntR ligand-binding domain-like"/>
    <property type="match status" value="1"/>
</dbReference>
<dbReference type="InterPro" id="IPR036388">
    <property type="entry name" value="WH-like_DNA-bd_sf"/>
</dbReference>
<dbReference type="Gene3D" id="1.10.10.10">
    <property type="entry name" value="Winged helix-like DNA-binding domain superfamily/Winged helix DNA-binding domain"/>
    <property type="match status" value="1"/>
</dbReference>